<evidence type="ECO:0000313" key="2">
    <source>
        <dbReference type="EMBL" id="KAH7279836.1"/>
    </source>
</evidence>
<dbReference type="OMA" id="NEVLWFM"/>
<protein>
    <recommendedName>
        <fullName evidence="1">Calcineurin-like phosphoesterase domain-containing protein</fullName>
    </recommendedName>
</protein>
<dbReference type="EMBL" id="CM035442">
    <property type="protein sequence ID" value="KAH7279836.1"/>
    <property type="molecule type" value="Genomic_DNA"/>
</dbReference>
<feature type="domain" description="Calcineurin-like phosphoesterase" evidence="1">
    <location>
        <begin position="55"/>
        <end position="166"/>
    </location>
</feature>
<dbReference type="PANTHER" id="PTHR47680:SF2">
    <property type="entry name" value="SHEWANELLA-LIKE PROTEIN PHOSPHATASE 2"/>
    <property type="match status" value="1"/>
</dbReference>
<accession>A0A8T2Q836</accession>
<dbReference type="SUPFAM" id="SSF56300">
    <property type="entry name" value="Metallo-dependent phosphatases"/>
    <property type="match status" value="1"/>
</dbReference>
<dbReference type="Pfam" id="PF00149">
    <property type="entry name" value="Metallophos"/>
    <property type="match status" value="1"/>
</dbReference>
<dbReference type="EMBL" id="CM035442">
    <property type="protein sequence ID" value="KAH7279835.1"/>
    <property type="molecule type" value="Genomic_DNA"/>
</dbReference>
<sequence>MASAEAGNGVCDAVPDMVSSFVDTFVDYVVGGQFLSGHRNEPLPPVKTHRPPVERVVAIGDIHGDLGKAKEALKIGGVMNQSESWVGGSTTVVQVGDLLDRGAQELRVLYLLEKLSREARRNGGEFIVMNGNHEIMNIEGDFRYATPAACFEFQNWAHWVHQGNLIKELCDGVKRRSVYEDIPSSIPLHLRARYAALKPGGPIASRFLAHHPMVLVVGGTVFVHGGVLPSHAKYGLEKINDEVSSWILGKGGKFGPRYLHGRDAIVWARRYSETKGERCDCELLENALRAIPGSARMIVGHTIQQPFGINGACTNRVIRVDVGMSAGCGNAPPEVLEIRNDEEMKVLSSTAERDINESKRDPDLKDQVVGLAGILVGK</sequence>
<dbReference type="InterPro" id="IPR029052">
    <property type="entry name" value="Metallo-depent_PP-like"/>
</dbReference>
<dbReference type="AlphaFoldDB" id="A0A8T2Q836"/>
<gene>
    <name evidence="2" type="ORF">KP509_37G039300</name>
</gene>
<dbReference type="Proteomes" id="UP000825935">
    <property type="component" value="Chromosome 37"/>
</dbReference>
<name>A0A8T2Q836_CERRI</name>
<proteinExistence type="predicted"/>
<dbReference type="InterPro" id="IPR004843">
    <property type="entry name" value="Calcineurin-like_PHP"/>
</dbReference>
<dbReference type="OrthoDB" id="5976022at2759"/>
<dbReference type="GO" id="GO:0016787">
    <property type="term" value="F:hydrolase activity"/>
    <property type="evidence" value="ECO:0007669"/>
    <property type="project" value="InterPro"/>
</dbReference>
<dbReference type="PANTHER" id="PTHR47680">
    <property type="entry name" value="SHEWANELLA-LIKE PROTEIN PHOSPHATASE 2"/>
    <property type="match status" value="1"/>
</dbReference>
<evidence type="ECO:0000313" key="3">
    <source>
        <dbReference type="Proteomes" id="UP000825935"/>
    </source>
</evidence>
<dbReference type="Gene3D" id="3.60.21.10">
    <property type="match status" value="1"/>
</dbReference>
<comment type="caution">
    <text evidence="2">The sequence shown here is derived from an EMBL/GenBank/DDBJ whole genome shotgun (WGS) entry which is preliminary data.</text>
</comment>
<evidence type="ECO:0000259" key="1">
    <source>
        <dbReference type="Pfam" id="PF00149"/>
    </source>
</evidence>
<keyword evidence="3" id="KW-1185">Reference proteome</keyword>
<reference evidence="2" key="1">
    <citation type="submission" date="2021-08" db="EMBL/GenBank/DDBJ databases">
        <title>WGS assembly of Ceratopteris richardii.</title>
        <authorList>
            <person name="Marchant D.B."/>
            <person name="Chen G."/>
            <person name="Jenkins J."/>
            <person name="Shu S."/>
            <person name="Leebens-Mack J."/>
            <person name="Grimwood J."/>
            <person name="Schmutz J."/>
            <person name="Soltis P."/>
            <person name="Soltis D."/>
            <person name="Chen Z.-H."/>
        </authorList>
    </citation>
    <scope>NUCLEOTIDE SEQUENCE</scope>
    <source>
        <strain evidence="2">Whitten #5841</strain>
        <tissue evidence="2">Leaf</tissue>
    </source>
</reference>
<organism evidence="2 3">
    <name type="scientific">Ceratopteris richardii</name>
    <name type="common">Triangle waterfern</name>
    <dbReference type="NCBI Taxonomy" id="49495"/>
    <lineage>
        <taxon>Eukaryota</taxon>
        <taxon>Viridiplantae</taxon>
        <taxon>Streptophyta</taxon>
        <taxon>Embryophyta</taxon>
        <taxon>Tracheophyta</taxon>
        <taxon>Polypodiopsida</taxon>
        <taxon>Polypodiidae</taxon>
        <taxon>Polypodiales</taxon>
        <taxon>Pteridineae</taxon>
        <taxon>Pteridaceae</taxon>
        <taxon>Parkerioideae</taxon>
        <taxon>Ceratopteris</taxon>
    </lineage>
</organism>